<dbReference type="PANTHER" id="PTHR44119:SF4">
    <property type="entry name" value="AEROBIC COBALTOCHELATASE SUBUNIT COBN"/>
    <property type="match status" value="1"/>
</dbReference>
<sequence length="1235" mass="134092">MHLLAATPGAIDDGQEPVDLGQTPADIIVISAADTELAALSEARAEMQDAPTLRLANMMHLQHPMSVDLHLDNCATKSKLVIARVLGGAGYWKYGLVQYAARLRESGVTFVALPGDDKPDAELRDLSTCSNDDYDALWSYLVEGGPQNSINALAYAKTMIHGGDKPAAASPLLRAGIYWPGKGITTVNAVHALCTPGARIVPIIFYRALVQGGGLNPINRLTKSLLRAGLQPIPIFVASLKDPLSVATLDQIFQAFEPSVILNCTAFAVGSPHDGDDSPQNPLTMTSANQSPVFQVILSSASETAWNDSPQGLSARDIAMNVALPEVDGRILSRAVSFKGEAYFDEATECPIATYAARGDRIDFVTQLTANWAHLRATPAKDKKAALILANYPNKDGRLANGVGLDTPAATIHALTLLKDAGYTVNVPADSKTLMDQIMAGPTNWLTDRADTDGGAFLSLDIYEEHFKALPWDVKQQITDRWGAPDADPFISPKQLNGTTGFKLSIHHFGNAVVALQPARGYNIDPTETYHSPDLVPPHNYLAFYFYLRHHWNADALIHMGKHGNLEWLPGKAVALSETCWPEAVFGPTPHIYPFIVNDPGEGTQAKRRTSAVIIDHLTPPLTRAESYGPLRDLEALVDEYYEAAGVDPRRIEHLRREILSLSDVSGLAKDAAFTGDQDGDLAKLDAYLCELKEAQIRDGLHIFGQSPTDGLARDLTIALARVPRGDGKAGNASLLRAIATDLKISIDPLDCDLAAPAPEKPDHLKDLTTDTWRTNGDTVERLEILSQHLLRDGGWGDVGVDPRASQPVLDEIAANITPKVTQCGPAESAALLTALAGHFVAPGPSGAPTRGRLDTLPTGRNFYSVDSRAVPTPTAWALGWKSANLLIEKHLQDHGDWPRTMLLTAWGTANMRTGGDDIAQALALMGVKPKWDSANRRVTGFEILPQGVLGRPRVDITLRISGFFRDAFPQLIALVDSAAKAVQDLDEPADLNPAAARAKLGEDTARVFGSKPGAYGAGLQAMIDERLWSDKSDLGEAYLTWGSYAYGAGNDGAEKRKAFEQRLTQTEAIVQNQDNREHDILDSDDYYQFEGGAAAAISTLQGQDRPIYHNDHSRPERPVIRTLEDEIGRVVRSRVVNPKWINGVMRHGYKGAFEMAATVDYLFAFAATTGAVRNHHFDLVESAFLEDDTVRDFIADHNAPALKEIAERLQEAIDRDLWQPKSNSARARIANLLD</sequence>
<dbReference type="RefSeq" id="WP_183525514.1">
    <property type="nucleotide sequence ID" value="NZ_JACIJM010000002.1"/>
</dbReference>
<accession>A0A7W9EYN7</accession>
<dbReference type="GO" id="GO:0051116">
    <property type="term" value="F:cobaltochelatase activity"/>
    <property type="evidence" value="ECO:0007669"/>
    <property type="project" value="UniProtKB-UniRule"/>
</dbReference>
<dbReference type="CDD" id="cd10150">
    <property type="entry name" value="CobN_like"/>
    <property type="match status" value="1"/>
</dbReference>
<feature type="domain" description="CobN/magnesium chelatase" evidence="2">
    <location>
        <begin position="138"/>
        <end position="1224"/>
    </location>
</feature>
<keyword evidence="3" id="KW-0436">Ligase</keyword>
<dbReference type="Proteomes" id="UP000535415">
    <property type="component" value="Unassembled WGS sequence"/>
</dbReference>
<reference evidence="3 4" key="1">
    <citation type="submission" date="2020-08" db="EMBL/GenBank/DDBJ databases">
        <title>Genomic Encyclopedia of Type Strains, Phase IV (KMG-IV): sequencing the most valuable type-strain genomes for metagenomic binning, comparative biology and taxonomic classification.</title>
        <authorList>
            <person name="Goeker M."/>
        </authorList>
    </citation>
    <scope>NUCLEOTIDE SEQUENCE [LARGE SCALE GENOMIC DNA]</scope>
    <source>
        <strain evidence="3 4">DSM 101064</strain>
    </source>
</reference>
<organism evidence="3 4">
    <name type="scientific">Yoonia ponticola</name>
    <dbReference type="NCBI Taxonomy" id="1524255"/>
    <lineage>
        <taxon>Bacteria</taxon>
        <taxon>Pseudomonadati</taxon>
        <taxon>Pseudomonadota</taxon>
        <taxon>Alphaproteobacteria</taxon>
        <taxon>Rhodobacterales</taxon>
        <taxon>Paracoccaceae</taxon>
        <taxon>Yoonia</taxon>
    </lineage>
</organism>
<evidence type="ECO:0000313" key="3">
    <source>
        <dbReference type="EMBL" id="MBB5721046.1"/>
    </source>
</evidence>
<dbReference type="InterPro" id="IPR003672">
    <property type="entry name" value="CobN/Mg_chltase"/>
</dbReference>
<dbReference type="EMBL" id="JACIJM010000002">
    <property type="protein sequence ID" value="MBB5721046.1"/>
    <property type="molecule type" value="Genomic_DNA"/>
</dbReference>
<dbReference type="GO" id="GO:0009236">
    <property type="term" value="P:cobalamin biosynthetic process"/>
    <property type="evidence" value="ECO:0007669"/>
    <property type="project" value="UniProtKB-UniRule"/>
</dbReference>
<evidence type="ECO:0000259" key="2">
    <source>
        <dbReference type="Pfam" id="PF02514"/>
    </source>
</evidence>
<evidence type="ECO:0000313" key="4">
    <source>
        <dbReference type="Proteomes" id="UP000535415"/>
    </source>
</evidence>
<keyword evidence="4" id="KW-1185">Reference proteome</keyword>
<protein>
    <recommendedName>
        <fullName evidence="1">Cobaltochelatase subunit CobN</fullName>
        <ecNumber evidence="1">6.6.1.2</ecNumber>
    </recommendedName>
</protein>
<proteinExistence type="predicted"/>
<dbReference type="EC" id="6.6.1.2" evidence="1"/>
<dbReference type="InterPro" id="IPR011953">
    <property type="entry name" value="Cobalto_CobN"/>
</dbReference>
<dbReference type="PANTHER" id="PTHR44119">
    <property type="entry name" value="MAGNESIUM-CHELATASE SUBUNIT CHLH, CHLOROPLASTIC"/>
    <property type="match status" value="1"/>
</dbReference>
<comment type="caution">
    <text evidence="3">The sequence shown here is derived from an EMBL/GenBank/DDBJ whole genome shotgun (WGS) entry which is preliminary data.</text>
</comment>
<dbReference type="NCBIfam" id="TIGR02257">
    <property type="entry name" value="cobalto_cobN"/>
    <property type="match status" value="1"/>
</dbReference>
<dbReference type="Pfam" id="PF02514">
    <property type="entry name" value="CobN-Mg_chel"/>
    <property type="match status" value="1"/>
</dbReference>
<name>A0A7W9EYN7_9RHOB</name>
<gene>
    <name evidence="3" type="ORF">FHS72_000653</name>
</gene>
<dbReference type="AlphaFoldDB" id="A0A7W9EYN7"/>
<evidence type="ECO:0000256" key="1">
    <source>
        <dbReference type="NCBIfam" id="TIGR02257"/>
    </source>
</evidence>